<dbReference type="GO" id="GO:0008664">
    <property type="term" value="F:RNA 2',3'-cyclic 3'-phosphodiesterase activity"/>
    <property type="evidence" value="ECO:0007669"/>
    <property type="project" value="UniProtKB-EC"/>
</dbReference>
<accession>A0A0G0U0T6</accession>
<evidence type="ECO:0000313" key="3">
    <source>
        <dbReference type="EMBL" id="KKR82744.1"/>
    </source>
</evidence>
<reference evidence="3 4" key="1">
    <citation type="journal article" date="2015" name="Nature">
        <title>rRNA introns, odd ribosomes, and small enigmatic genomes across a large radiation of phyla.</title>
        <authorList>
            <person name="Brown C.T."/>
            <person name="Hug L.A."/>
            <person name="Thomas B.C."/>
            <person name="Sharon I."/>
            <person name="Castelle C.J."/>
            <person name="Singh A."/>
            <person name="Wilkins M.J."/>
            <person name="Williams K.H."/>
            <person name="Banfield J.F."/>
        </authorList>
    </citation>
    <scope>NUCLEOTIDE SEQUENCE [LARGE SCALE GENOMIC DNA]</scope>
</reference>
<evidence type="ECO:0000313" key="4">
    <source>
        <dbReference type="Proteomes" id="UP000034601"/>
    </source>
</evidence>
<dbReference type="HAMAP" id="MF_01940">
    <property type="entry name" value="RNA_CPDase"/>
    <property type="match status" value="1"/>
</dbReference>
<name>A0A0G0U0T6_9BACT</name>
<dbReference type="Proteomes" id="UP000034601">
    <property type="component" value="Unassembled WGS sequence"/>
</dbReference>
<organism evidence="3 4">
    <name type="scientific">Candidatus Daviesbacteria bacterium GW2011_GWA2_40_9</name>
    <dbReference type="NCBI Taxonomy" id="1618424"/>
    <lineage>
        <taxon>Bacteria</taxon>
        <taxon>Candidatus Daviesiibacteriota</taxon>
    </lineage>
</organism>
<comment type="catalytic activity">
    <reaction evidence="2">
        <text>a 3'-end 2',3'-cyclophospho-ribonucleotide-RNA + H2O = a 3'-end 2'-phospho-ribonucleotide-RNA + H(+)</text>
        <dbReference type="Rhea" id="RHEA:11828"/>
        <dbReference type="Rhea" id="RHEA-COMP:10464"/>
        <dbReference type="Rhea" id="RHEA-COMP:17353"/>
        <dbReference type="ChEBI" id="CHEBI:15377"/>
        <dbReference type="ChEBI" id="CHEBI:15378"/>
        <dbReference type="ChEBI" id="CHEBI:83064"/>
        <dbReference type="ChEBI" id="CHEBI:173113"/>
        <dbReference type="EC" id="3.1.4.58"/>
    </reaction>
</comment>
<protein>
    <recommendedName>
        <fullName evidence="2">RNA 2',3'-cyclic phosphodiesterase</fullName>
        <shortName evidence="2">RNA 2',3'-CPDase</shortName>
        <ecNumber evidence="2">3.1.4.58</ecNumber>
    </recommendedName>
</protein>
<dbReference type="InterPro" id="IPR009097">
    <property type="entry name" value="Cyclic_Pdiesterase"/>
</dbReference>
<feature type="active site" description="Proton acceptor" evidence="2">
    <location>
        <position position="127"/>
    </location>
</feature>
<feature type="active site" description="Proton donor" evidence="2">
    <location>
        <position position="40"/>
    </location>
</feature>
<dbReference type="PANTHER" id="PTHR35561:SF1">
    <property type="entry name" value="RNA 2',3'-CYCLIC PHOSPHODIESTERASE"/>
    <property type="match status" value="1"/>
</dbReference>
<comment type="caution">
    <text evidence="3">The sequence shown here is derived from an EMBL/GenBank/DDBJ whole genome shotgun (WGS) entry which is preliminary data.</text>
</comment>
<proteinExistence type="inferred from homology"/>
<dbReference type="Gene3D" id="3.90.1140.10">
    <property type="entry name" value="Cyclic phosphodiesterase"/>
    <property type="match status" value="1"/>
</dbReference>
<dbReference type="InterPro" id="IPR004175">
    <property type="entry name" value="RNA_CPDase"/>
</dbReference>
<keyword evidence="1 2" id="KW-0378">Hydrolase</keyword>
<comment type="caution">
    <text evidence="2">Lacks conserved residue(s) required for the propagation of feature annotation.</text>
</comment>
<dbReference type="AlphaFoldDB" id="A0A0G0U0T6"/>
<keyword evidence="3" id="KW-0436">Ligase</keyword>
<dbReference type="NCBIfam" id="TIGR02258">
    <property type="entry name" value="2_5_ligase"/>
    <property type="match status" value="1"/>
</dbReference>
<comment type="function">
    <text evidence="2">Hydrolyzes RNA 2',3'-cyclic phosphodiester to an RNA 2'-phosphomonoester.</text>
</comment>
<feature type="short sequence motif" description="HXTX 1" evidence="2">
    <location>
        <begin position="40"/>
        <end position="43"/>
    </location>
</feature>
<dbReference type="Pfam" id="PF13563">
    <property type="entry name" value="2_5_RNA_ligase2"/>
    <property type="match status" value="1"/>
</dbReference>
<dbReference type="PANTHER" id="PTHR35561">
    <property type="entry name" value="RNA 2',3'-CYCLIC PHOSPHODIESTERASE"/>
    <property type="match status" value="1"/>
</dbReference>
<evidence type="ECO:0000256" key="1">
    <source>
        <dbReference type="ARBA" id="ARBA00022801"/>
    </source>
</evidence>
<dbReference type="EMBL" id="LCAB01000009">
    <property type="protein sequence ID" value="KKR82744.1"/>
    <property type="molecule type" value="Genomic_DNA"/>
</dbReference>
<dbReference type="GO" id="GO:0004113">
    <property type="term" value="F:2',3'-cyclic-nucleotide 3'-phosphodiesterase activity"/>
    <property type="evidence" value="ECO:0007669"/>
    <property type="project" value="InterPro"/>
</dbReference>
<sequence>MRYFMALEIPQNCQKQLEGVQRQLKEIIPQIRLTDSPKLHLTIAFIGEQPDYLKEDLRKIIVKAVGGIPPFTITPGYIDGFPHLHSAHVFWVGAKGDIDKLMIIRERIKDGLSHLGLDTDERRYVPHIAIAKINGNFQLSTEQEAKLQNMMLKEFAPIQISSIKLFESVPEEGFHHHNTLAEVPLTSS</sequence>
<evidence type="ECO:0000256" key="2">
    <source>
        <dbReference type="HAMAP-Rule" id="MF_01940"/>
    </source>
</evidence>
<gene>
    <name evidence="3" type="ORF">UU29_C0009G0015</name>
</gene>
<dbReference type="SUPFAM" id="SSF55144">
    <property type="entry name" value="LigT-like"/>
    <property type="match status" value="1"/>
</dbReference>
<dbReference type="GO" id="GO:0016874">
    <property type="term" value="F:ligase activity"/>
    <property type="evidence" value="ECO:0007669"/>
    <property type="project" value="UniProtKB-KW"/>
</dbReference>
<dbReference type="EC" id="3.1.4.58" evidence="2"/>
<comment type="similarity">
    <text evidence="2">Belongs to the 2H phosphoesterase superfamily. ThpR family.</text>
</comment>